<dbReference type="PANTHER" id="PTHR46211:SF1">
    <property type="entry name" value="GLYCEROPHOSPHODIESTER PHOSPHODIESTERASE, CYTOPLASMIC"/>
    <property type="match status" value="1"/>
</dbReference>
<dbReference type="SUPFAM" id="SSF51695">
    <property type="entry name" value="PLC-like phosphodiesterases"/>
    <property type="match status" value="1"/>
</dbReference>
<dbReference type="PROSITE" id="PS51704">
    <property type="entry name" value="GP_PDE"/>
    <property type="match status" value="1"/>
</dbReference>
<accession>A0A9D2EC40</accession>
<dbReference type="PANTHER" id="PTHR46211">
    <property type="entry name" value="GLYCEROPHOSPHORYL DIESTER PHOSPHODIESTERASE"/>
    <property type="match status" value="1"/>
</dbReference>
<sequence length="237" mass="25018">MSTYVVGHRGASTVAPENTIEAFAAALEIGVNELELDLRASSDGHLVVMHDATVDRTTDGTGAVAELTLAQIRALDAGGGAQVPTFAEVLETTTGSLQVEIKDPRAIDPMVELVRARPEVISRLAPTSFDADSVGRMASLLPEVRVGLISKEATEEVLDRAEALGARRVLVRIGAADAEFVQRAHARGFQVDVWPIDTPDQVREAVQLGADGFTTDDPRIVAEAGFRVTADGLVPAG</sequence>
<dbReference type="InterPro" id="IPR030395">
    <property type="entry name" value="GP_PDE_dom"/>
</dbReference>
<dbReference type="EMBL" id="DXBY01000044">
    <property type="protein sequence ID" value="HIZ34561.1"/>
    <property type="molecule type" value="Genomic_DNA"/>
</dbReference>
<dbReference type="Gene3D" id="3.20.20.190">
    <property type="entry name" value="Phosphatidylinositol (PI) phosphodiesterase"/>
    <property type="match status" value="1"/>
</dbReference>
<proteinExistence type="predicted"/>
<evidence type="ECO:0000313" key="3">
    <source>
        <dbReference type="Proteomes" id="UP000824037"/>
    </source>
</evidence>
<protein>
    <recommendedName>
        <fullName evidence="1">GP-PDE domain-containing protein</fullName>
    </recommendedName>
</protein>
<dbReference type="AlphaFoldDB" id="A0A9D2EC40"/>
<evidence type="ECO:0000313" key="2">
    <source>
        <dbReference type="EMBL" id="HIZ34561.1"/>
    </source>
</evidence>
<feature type="domain" description="GP-PDE" evidence="1">
    <location>
        <begin position="3"/>
        <end position="225"/>
    </location>
</feature>
<gene>
    <name evidence="2" type="ORF">H9815_02195</name>
</gene>
<dbReference type="Proteomes" id="UP000824037">
    <property type="component" value="Unassembled WGS sequence"/>
</dbReference>
<dbReference type="PROSITE" id="PS50007">
    <property type="entry name" value="PIPLC_X_DOMAIN"/>
    <property type="match status" value="1"/>
</dbReference>
<name>A0A9D2EC40_9MICO</name>
<organism evidence="2 3">
    <name type="scientific">Candidatus Ruania gallistercoris</name>
    <dbReference type="NCBI Taxonomy" id="2838746"/>
    <lineage>
        <taxon>Bacteria</taxon>
        <taxon>Bacillati</taxon>
        <taxon>Actinomycetota</taxon>
        <taxon>Actinomycetes</taxon>
        <taxon>Micrococcales</taxon>
        <taxon>Ruaniaceae</taxon>
        <taxon>Ruania</taxon>
    </lineage>
</organism>
<dbReference type="GO" id="GO:0008081">
    <property type="term" value="F:phosphoric diester hydrolase activity"/>
    <property type="evidence" value="ECO:0007669"/>
    <property type="project" value="InterPro"/>
</dbReference>
<comment type="caution">
    <text evidence="2">The sequence shown here is derived from an EMBL/GenBank/DDBJ whole genome shotgun (WGS) entry which is preliminary data.</text>
</comment>
<dbReference type="GO" id="GO:0006629">
    <property type="term" value="P:lipid metabolic process"/>
    <property type="evidence" value="ECO:0007669"/>
    <property type="project" value="InterPro"/>
</dbReference>
<dbReference type="Pfam" id="PF03009">
    <property type="entry name" value="GDPD"/>
    <property type="match status" value="1"/>
</dbReference>
<dbReference type="InterPro" id="IPR017946">
    <property type="entry name" value="PLC-like_Pdiesterase_TIM-brl"/>
</dbReference>
<reference evidence="2" key="1">
    <citation type="journal article" date="2021" name="PeerJ">
        <title>Extensive microbial diversity within the chicken gut microbiome revealed by metagenomics and culture.</title>
        <authorList>
            <person name="Gilroy R."/>
            <person name="Ravi A."/>
            <person name="Getino M."/>
            <person name="Pursley I."/>
            <person name="Horton D.L."/>
            <person name="Alikhan N.F."/>
            <person name="Baker D."/>
            <person name="Gharbi K."/>
            <person name="Hall N."/>
            <person name="Watson M."/>
            <person name="Adriaenssens E.M."/>
            <person name="Foster-Nyarko E."/>
            <person name="Jarju S."/>
            <person name="Secka A."/>
            <person name="Antonio M."/>
            <person name="Oren A."/>
            <person name="Chaudhuri R.R."/>
            <person name="La Ragione R."/>
            <person name="Hildebrand F."/>
            <person name="Pallen M.J."/>
        </authorList>
    </citation>
    <scope>NUCLEOTIDE SEQUENCE</scope>
    <source>
        <strain evidence="2">ChiGjej4B4-7305</strain>
    </source>
</reference>
<reference evidence="2" key="2">
    <citation type="submission" date="2021-04" db="EMBL/GenBank/DDBJ databases">
        <authorList>
            <person name="Gilroy R."/>
        </authorList>
    </citation>
    <scope>NUCLEOTIDE SEQUENCE</scope>
    <source>
        <strain evidence="2">ChiGjej4B4-7305</strain>
    </source>
</reference>
<evidence type="ECO:0000259" key="1">
    <source>
        <dbReference type="PROSITE" id="PS51704"/>
    </source>
</evidence>